<dbReference type="EMBL" id="CP001279">
    <property type="protein sequence ID" value="ACM92289.1"/>
    <property type="molecule type" value="Genomic_DNA"/>
</dbReference>
<dbReference type="PANTHER" id="PTHR30432">
    <property type="entry name" value="TRANSCRIPTIONAL REGULATOR MODE"/>
    <property type="match status" value="1"/>
</dbReference>
<dbReference type="KEGG" id="nam:NAMH_0710"/>
<sequence length="111" mass="12593">MKIKGNFWIEKDGKSFLGKGRIELLKKIDKYGSISRAAKEMKMSYKAAWDAVDIINKLAKDQVVEKMSGGKGGGGTRVTEYGKKLIDLFESAEEKFRNDLLNLEEFLKKEI</sequence>
<name>B9L913_NAUPA</name>
<keyword evidence="2" id="KW-1185">Reference proteome</keyword>
<dbReference type="RefSeq" id="WP_012663661.1">
    <property type="nucleotide sequence ID" value="NC_012115.1"/>
</dbReference>
<dbReference type="InterPro" id="IPR003725">
    <property type="entry name" value="ModE-bd_N"/>
</dbReference>
<dbReference type="eggNOG" id="COG2005">
    <property type="taxonomic scope" value="Bacteria"/>
</dbReference>
<organism evidence="1 2">
    <name type="scientific">Nautilia profundicola (strain ATCC BAA-1463 / DSM 18972 / AmH)</name>
    <dbReference type="NCBI Taxonomy" id="598659"/>
    <lineage>
        <taxon>Bacteria</taxon>
        <taxon>Pseudomonadati</taxon>
        <taxon>Campylobacterota</taxon>
        <taxon>Epsilonproteobacteria</taxon>
        <taxon>Nautiliales</taxon>
        <taxon>Nautiliaceae</taxon>
        <taxon>Nautilia</taxon>
    </lineage>
</organism>
<gene>
    <name evidence="1" type="ordered locus">NAMH_0710</name>
</gene>
<dbReference type="NCBIfam" id="TIGR00637">
    <property type="entry name" value="ModE_repress"/>
    <property type="match status" value="1"/>
</dbReference>
<proteinExistence type="predicted"/>
<protein>
    <submittedName>
        <fullName evidence="1">Molybdenum-pterin-binding protein</fullName>
    </submittedName>
</protein>
<dbReference type="AlphaFoldDB" id="B9L913"/>
<reference evidence="1 2" key="1">
    <citation type="journal article" date="2009" name="PLoS Genet.">
        <title>Adaptations to submarine hydrothermal environments exemplified by the genome of Nautilia profundicola.</title>
        <authorList>
            <person name="Campbell B.J."/>
            <person name="Smith J.L."/>
            <person name="Hanson T.E."/>
            <person name="Klotz M.G."/>
            <person name="Stein L.Y."/>
            <person name="Lee C.K."/>
            <person name="Wu D."/>
            <person name="Robinson J.M."/>
            <person name="Khouri H.M."/>
            <person name="Eisen J.A."/>
            <person name="Cary S.C."/>
        </authorList>
    </citation>
    <scope>NUCLEOTIDE SEQUENCE [LARGE SCALE GENOMIC DNA]</scope>
    <source>
        <strain evidence="2">ATCC BAA-1463 / DSM 18972 / AmH</strain>
    </source>
</reference>
<dbReference type="STRING" id="598659.NAMH_0710"/>
<dbReference type="InterPro" id="IPR036388">
    <property type="entry name" value="WH-like_DNA-bd_sf"/>
</dbReference>
<dbReference type="Proteomes" id="UP000000448">
    <property type="component" value="Chromosome"/>
</dbReference>
<accession>B9L913</accession>
<evidence type="ECO:0000313" key="2">
    <source>
        <dbReference type="Proteomes" id="UP000000448"/>
    </source>
</evidence>
<dbReference type="SUPFAM" id="SSF46785">
    <property type="entry name" value="Winged helix' DNA-binding domain"/>
    <property type="match status" value="1"/>
</dbReference>
<dbReference type="PANTHER" id="PTHR30432:SF1">
    <property type="entry name" value="DNA-BINDING TRANSCRIPTIONAL DUAL REGULATOR MODE"/>
    <property type="match status" value="1"/>
</dbReference>
<dbReference type="InterPro" id="IPR051815">
    <property type="entry name" value="Molybdate_resp_trans_reg"/>
</dbReference>
<evidence type="ECO:0000313" key="1">
    <source>
        <dbReference type="EMBL" id="ACM92289.1"/>
    </source>
</evidence>
<dbReference type="OrthoDB" id="9800709at2"/>
<dbReference type="Gene3D" id="1.10.10.10">
    <property type="entry name" value="Winged helix-like DNA-binding domain superfamily/Winged helix DNA-binding domain"/>
    <property type="match status" value="1"/>
</dbReference>
<dbReference type="InterPro" id="IPR036390">
    <property type="entry name" value="WH_DNA-bd_sf"/>
</dbReference>
<dbReference type="HOGENOM" id="CLU_125440_2_1_7"/>